<keyword evidence="14" id="KW-1185">Reference proteome</keyword>
<comment type="caution">
    <text evidence="13">The sequence shown here is derived from an EMBL/GenBank/DDBJ whole genome shotgun (WGS) entry which is preliminary data.</text>
</comment>
<dbReference type="GO" id="GO:0005829">
    <property type="term" value="C:cytosol"/>
    <property type="evidence" value="ECO:0007669"/>
    <property type="project" value="TreeGrafter"/>
</dbReference>
<dbReference type="CDD" id="cd09989">
    <property type="entry name" value="Arginase"/>
    <property type="match status" value="1"/>
</dbReference>
<evidence type="ECO:0000256" key="1">
    <source>
        <dbReference type="ARBA" id="ARBA00005098"/>
    </source>
</evidence>
<accession>A0A4E0RN12</accession>
<evidence type="ECO:0000256" key="10">
    <source>
        <dbReference type="PROSITE-ProRule" id="PRU00742"/>
    </source>
</evidence>
<comment type="catalytic activity">
    <reaction evidence="9 12">
        <text>L-arginine + H2O = urea + L-ornithine</text>
        <dbReference type="Rhea" id="RHEA:20569"/>
        <dbReference type="ChEBI" id="CHEBI:15377"/>
        <dbReference type="ChEBI" id="CHEBI:16199"/>
        <dbReference type="ChEBI" id="CHEBI:32682"/>
        <dbReference type="ChEBI" id="CHEBI:46911"/>
        <dbReference type="EC" id="3.5.3.1"/>
    </reaction>
</comment>
<evidence type="ECO:0000313" key="13">
    <source>
        <dbReference type="EMBL" id="THD29043.1"/>
    </source>
</evidence>
<dbReference type="Pfam" id="PF00491">
    <property type="entry name" value="Arginase"/>
    <property type="match status" value="1"/>
</dbReference>
<dbReference type="InterPro" id="IPR023696">
    <property type="entry name" value="Ureohydrolase_dom_sf"/>
</dbReference>
<gene>
    <name evidence="13" type="ORF">D915_000092</name>
</gene>
<keyword evidence="8 12" id="KW-0464">Manganese</keyword>
<dbReference type="PANTHER" id="PTHR43782:SF3">
    <property type="entry name" value="ARGINASE"/>
    <property type="match status" value="1"/>
</dbReference>
<dbReference type="InterPro" id="IPR014033">
    <property type="entry name" value="Arginase"/>
</dbReference>
<dbReference type="InterPro" id="IPR020855">
    <property type="entry name" value="Ureohydrolase_Mn_BS"/>
</dbReference>
<evidence type="ECO:0000256" key="9">
    <source>
        <dbReference type="ARBA" id="ARBA00047391"/>
    </source>
</evidence>
<dbReference type="NCBIfam" id="TIGR01229">
    <property type="entry name" value="rocF_arginase"/>
    <property type="match status" value="1"/>
</dbReference>
<comment type="pathway">
    <text evidence="1 12">Nitrogen metabolism; urea cycle; L-ornithine and urea from L-arginine: step 1/1.</text>
</comment>
<keyword evidence="7 11" id="KW-0378">Hydrolase</keyword>
<dbReference type="GO" id="GO:0006525">
    <property type="term" value="P:arginine metabolic process"/>
    <property type="evidence" value="ECO:0007669"/>
    <property type="project" value="UniProtKB-KW"/>
</dbReference>
<protein>
    <recommendedName>
        <fullName evidence="3 12">Arginase</fullName>
        <ecNumber evidence="2 12">3.5.3.1</ecNumber>
    </recommendedName>
</protein>
<sequence>MPNSLAGSPKLKHRLRKNKFSASSCVDLQNPLFTRDCPVPLFRHANMLGVPVRKGQPKNGTQFGPDLIRNSDIFKILEMIGVQLYDHGNLDLEEDVEIDDEKIYGMINPRSFIRTTLKIADKVESFLNQQISACWDDQRVAPLVLVGGDHSMSSGSILGHRRARPDACVIWVDAHADLNTPMTSTSGNMHGMPLAFLMSELQDEVPYIEELEPIQPCLHAQDVVYIGLRDLDPHEVYDMRKNGIQHFTMTDIDRMGIETVIRKAIEAVNPRLERSIHLSVDIDAMDPSLAPSTGTPVPGGLTLREGLRICEEVYATGKLSVIDLAEINPLIGSEEDVERTRYTAVQLLKTCLGFRRSGHLPFVVHSLANEGIRSRADKR</sequence>
<dbReference type="UniPathway" id="UPA00158">
    <property type="reaction ID" value="UER00270"/>
</dbReference>
<dbReference type="PRINTS" id="PR00116">
    <property type="entry name" value="ARGINASE"/>
</dbReference>
<keyword evidence="6 12" id="KW-0479">Metal-binding</keyword>
<dbReference type="Gene3D" id="3.40.800.10">
    <property type="entry name" value="Ureohydrolase domain"/>
    <property type="match status" value="1"/>
</dbReference>
<evidence type="ECO:0000256" key="12">
    <source>
        <dbReference type="RuleBase" id="RU361159"/>
    </source>
</evidence>
<dbReference type="EC" id="3.5.3.1" evidence="2 12"/>
<reference evidence="13" key="1">
    <citation type="submission" date="2019-03" db="EMBL/GenBank/DDBJ databases">
        <title>Improved annotation for the trematode Fasciola hepatica.</title>
        <authorList>
            <person name="Choi Y.-J."/>
            <person name="Martin J."/>
            <person name="Mitreva M."/>
        </authorList>
    </citation>
    <scope>NUCLEOTIDE SEQUENCE [LARGE SCALE GENOMIC DNA]</scope>
</reference>
<evidence type="ECO:0000256" key="7">
    <source>
        <dbReference type="ARBA" id="ARBA00022801"/>
    </source>
</evidence>
<dbReference type="AlphaFoldDB" id="A0A4E0RN12"/>
<comment type="similarity">
    <text evidence="10 11">Belongs to the arginase family.</text>
</comment>
<name>A0A4E0RN12_FASHE</name>
<dbReference type="Proteomes" id="UP000230066">
    <property type="component" value="Unassembled WGS sequence"/>
</dbReference>
<evidence type="ECO:0000256" key="11">
    <source>
        <dbReference type="RuleBase" id="RU003684"/>
    </source>
</evidence>
<evidence type="ECO:0000256" key="5">
    <source>
        <dbReference type="ARBA" id="ARBA00022503"/>
    </source>
</evidence>
<evidence type="ECO:0000256" key="8">
    <source>
        <dbReference type="ARBA" id="ARBA00023211"/>
    </source>
</evidence>
<keyword evidence="5 12" id="KW-0056">Arginine metabolism</keyword>
<keyword evidence="4 12" id="KW-0835">Urea cycle</keyword>
<evidence type="ECO:0000256" key="2">
    <source>
        <dbReference type="ARBA" id="ARBA00012168"/>
    </source>
</evidence>
<evidence type="ECO:0000256" key="4">
    <source>
        <dbReference type="ARBA" id="ARBA00022436"/>
    </source>
</evidence>
<dbReference type="SUPFAM" id="SSF52768">
    <property type="entry name" value="Arginase/deacetylase"/>
    <property type="match status" value="1"/>
</dbReference>
<comment type="cofactor">
    <cofactor evidence="12">
        <name>Mn(2+)</name>
        <dbReference type="ChEBI" id="CHEBI:29035"/>
    </cofactor>
    <text evidence="12">Binds 2 manganese ions per subunit.</text>
</comment>
<dbReference type="GO" id="GO:0030145">
    <property type="term" value="F:manganese ion binding"/>
    <property type="evidence" value="ECO:0007669"/>
    <property type="project" value="TreeGrafter"/>
</dbReference>
<dbReference type="FunFam" id="3.40.800.10:FF:000012">
    <property type="entry name" value="Arginase"/>
    <property type="match status" value="1"/>
</dbReference>
<evidence type="ECO:0000313" key="14">
    <source>
        <dbReference type="Proteomes" id="UP000230066"/>
    </source>
</evidence>
<evidence type="ECO:0000256" key="6">
    <source>
        <dbReference type="ARBA" id="ARBA00022723"/>
    </source>
</evidence>
<dbReference type="PROSITE" id="PS51409">
    <property type="entry name" value="ARGINASE_2"/>
    <property type="match status" value="1"/>
</dbReference>
<proteinExistence type="inferred from homology"/>
<evidence type="ECO:0000256" key="3">
    <source>
        <dbReference type="ARBA" id="ARBA00018123"/>
    </source>
</evidence>
<dbReference type="EMBL" id="JXXN02000017">
    <property type="protein sequence ID" value="THD29043.1"/>
    <property type="molecule type" value="Genomic_DNA"/>
</dbReference>
<dbReference type="GO" id="GO:0000050">
    <property type="term" value="P:urea cycle"/>
    <property type="evidence" value="ECO:0007669"/>
    <property type="project" value="UniProtKB-UniPathway"/>
</dbReference>
<dbReference type="InterPro" id="IPR006035">
    <property type="entry name" value="Ureohydrolase"/>
</dbReference>
<dbReference type="PANTHER" id="PTHR43782">
    <property type="entry name" value="ARGINASE"/>
    <property type="match status" value="1"/>
</dbReference>
<dbReference type="GO" id="GO:0004053">
    <property type="term" value="F:arginase activity"/>
    <property type="evidence" value="ECO:0007669"/>
    <property type="project" value="UniProtKB-EC"/>
</dbReference>
<dbReference type="PROSITE" id="PS01053">
    <property type="entry name" value="ARGINASE_1"/>
    <property type="match status" value="1"/>
</dbReference>
<dbReference type="GO" id="GO:0005634">
    <property type="term" value="C:nucleus"/>
    <property type="evidence" value="ECO:0007669"/>
    <property type="project" value="TreeGrafter"/>
</dbReference>
<organism evidence="13 14">
    <name type="scientific">Fasciola hepatica</name>
    <name type="common">Liver fluke</name>
    <dbReference type="NCBI Taxonomy" id="6192"/>
    <lineage>
        <taxon>Eukaryota</taxon>
        <taxon>Metazoa</taxon>
        <taxon>Spiralia</taxon>
        <taxon>Lophotrochozoa</taxon>
        <taxon>Platyhelminthes</taxon>
        <taxon>Trematoda</taxon>
        <taxon>Digenea</taxon>
        <taxon>Plagiorchiida</taxon>
        <taxon>Echinostomata</taxon>
        <taxon>Echinostomatoidea</taxon>
        <taxon>Fasciolidae</taxon>
        <taxon>Fasciola</taxon>
    </lineage>
</organism>